<proteinExistence type="inferred from homology"/>
<evidence type="ECO:0000256" key="4">
    <source>
        <dbReference type="ARBA" id="ARBA00022679"/>
    </source>
</evidence>
<accession>A0A917RZS7</accession>
<comment type="subcellular location">
    <subcellularLocation>
        <location evidence="1">Cell membrane</location>
        <topology evidence="1">Peripheral membrane protein</topology>
    </subcellularLocation>
</comment>
<comment type="caution">
    <text evidence="7">The sequence shown here is derived from an EMBL/GenBank/DDBJ whole genome shotgun (WGS) entry which is preliminary data.</text>
</comment>
<dbReference type="InterPro" id="IPR043148">
    <property type="entry name" value="TagF_C"/>
</dbReference>
<dbReference type="Gene3D" id="3.40.50.11820">
    <property type="match status" value="1"/>
</dbReference>
<dbReference type="GO" id="GO:0005886">
    <property type="term" value="C:plasma membrane"/>
    <property type="evidence" value="ECO:0007669"/>
    <property type="project" value="UniProtKB-SubCell"/>
</dbReference>
<evidence type="ECO:0008006" key="9">
    <source>
        <dbReference type="Google" id="ProtNLM"/>
    </source>
</evidence>
<dbReference type="PANTHER" id="PTHR37316">
    <property type="entry name" value="TEICHOIC ACID GLYCEROL-PHOSPHATE PRIMASE"/>
    <property type="match status" value="1"/>
</dbReference>
<keyword evidence="8" id="KW-1185">Reference proteome</keyword>
<keyword evidence="5" id="KW-0777">Teichoic acid biosynthesis</keyword>
<evidence type="ECO:0000256" key="2">
    <source>
        <dbReference type="ARBA" id="ARBA00010488"/>
    </source>
</evidence>
<dbReference type="SUPFAM" id="SSF53756">
    <property type="entry name" value="UDP-Glycosyltransferase/glycogen phosphorylase"/>
    <property type="match status" value="1"/>
</dbReference>
<dbReference type="InterPro" id="IPR007554">
    <property type="entry name" value="Glycerophosphate_synth"/>
</dbReference>
<organism evidence="7 8">
    <name type="scientific">Sporolactobacillus putidus</name>
    <dbReference type="NCBI Taxonomy" id="492735"/>
    <lineage>
        <taxon>Bacteria</taxon>
        <taxon>Bacillati</taxon>
        <taxon>Bacillota</taxon>
        <taxon>Bacilli</taxon>
        <taxon>Bacillales</taxon>
        <taxon>Sporolactobacillaceae</taxon>
        <taxon>Sporolactobacillus</taxon>
    </lineage>
</organism>
<dbReference type="Pfam" id="PF04464">
    <property type="entry name" value="Glyphos_transf"/>
    <property type="match status" value="2"/>
</dbReference>
<dbReference type="EMBL" id="BMOK01000002">
    <property type="protein sequence ID" value="GGL45344.1"/>
    <property type="molecule type" value="Genomic_DNA"/>
</dbReference>
<dbReference type="PANTHER" id="PTHR37316:SF1">
    <property type="entry name" value="TEICHOIC ACID GLYCEROL-PHOSPHATE PRIMASE"/>
    <property type="match status" value="1"/>
</dbReference>
<keyword evidence="6" id="KW-0472">Membrane</keyword>
<dbReference type="GO" id="GO:0019350">
    <property type="term" value="P:teichoic acid biosynthetic process"/>
    <property type="evidence" value="ECO:0007669"/>
    <property type="project" value="UniProtKB-KW"/>
</dbReference>
<keyword evidence="3" id="KW-1003">Cell membrane</keyword>
<dbReference type="AlphaFoldDB" id="A0A917RZS7"/>
<dbReference type="InterPro" id="IPR051612">
    <property type="entry name" value="Teichoic_Acid_Biosynth"/>
</dbReference>
<evidence type="ECO:0000256" key="3">
    <source>
        <dbReference type="ARBA" id="ARBA00022475"/>
    </source>
</evidence>
<evidence type="ECO:0000256" key="6">
    <source>
        <dbReference type="ARBA" id="ARBA00023136"/>
    </source>
</evidence>
<name>A0A917RZS7_9BACL</name>
<dbReference type="RefSeq" id="WP_188801668.1">
    <property type="nucleotide sequence ID" value="NZ_BMOK01000002.1"/>
</dbReference>
<keyword evidence="4" id="KW-0808">Transferase</keyword>
<reference evidence="7" key="1">
    <citation type="journal article" date="2014" name="Int. J. Syst. Evol. Microbiol.">
        <title>Complete genome sequence of Corynebacterium casei LMG S-19264T (=DSM 44701T), isolated from a smear-ripened cheese.</title>
        <authorList>
            <consortium name="US DOE Joint Genome Institute (JGI-PGF)"/>
            <person name="Walter F."/>
            <person name="Albersmeier A."/>
            <person name="Kalinowski J."/>
            <person name="Ruckert C."/>
        </authorList>
    </citation>
    <scope>NUCLEOTIDE SEQUENCE</scope>
    <source>
        <strain evidence="7">JCM 15325</strain>
    </source>
</reference>
<dbReference type="InterPro" id="IPR043149">
    <property type="entry name" value="TagF_N"/>
</dbReference>
<evidence type="ECO:0000313" key="7">
    <source>
        <dbReference type="EMBL" id="GGL45344.1"/>
    </source>
</evidence>
<evidence type="ECO:0000256" key="1">
    <source>
        <dbReference type="ARBA" id="ARBA00004202"/>
    </source>
</evidence>
<evidence type="ECO:0000313" key="8">
    <source>
        <dbReference type="Proteomes" id="UP000654670"/>
    </source>
</evidence>
<dbReference type="GO" id="GO:0047355">
    <property type="term" value="F:CDP-glycerol glycerophosphotransferase activity"/>
    <property type="evidence" value="ECO:0007669"/>
    <property type="project" value="InterPro"/>
</dbReference>
<gene>
    <name evidence="7" type="ORF">GCM10007968_06800</name>
</gene>
<dbReference type="Gene3D" id="3.40.50.12580">
    <property type="match status" value="1"/>
</dbReference>
<sequence length="417" mass="48651">MIREWFIESYLFLFRLLFAFFKLFPEKNKTVFVASFSGNTRYVAEEFRHEHVPCDLVFLCRKSCISDFREYGGNVVPFETADPLSMLRSAYHLATAKAVFVDNYFGFLSVVRFRKDVRCIQLWHAAGALKTFGLEDRSAALRSKRARRRFRRVYSRFDKVIVGSEKMADIFMRSFGIGEDRILRTGIPQTDFFFTYRDRLRFSDNKAFSALVRRSTASLDVLNGRILSEKKATEQERKRRPKKKILYAPTFRERERDHFQLRLNLDLMRRSLGDRYILLIRLHPAVRGSLQIPDGLSGFVVDCSNNGDVNEWLLASDILITDYSSLPVDFALLGRPMIFYPYDLKDYGEERGFQENYLDWVPGPVAYSTSDIVSFIKNEAYNLDKVAVFSAQWNAYSKGHSSRNVVRYVKRITDFGE</sequence>
<evidence type="ECO:0000256" key="5">
    <source>
        <dbReference type="ARBA" id="ARBA00022944"/>
    </source>
</evidence>
<reference evidence="7" key="2">
    <citation type="submission" date="2020-09" db="EMBL/GenBank/DDBJ databases">
        <authorList>
            <person name="Sun Q."/>
            <person name="Ohkuma M."/>
        </authorList>
    </citation>
    <scope>NUCLEOTIDE SEQUENCE</scope>
    <source>
        <strain evidence="7">JCM 15325</strain>
    </source>
</reference>
<comment type="similarity">
    <text evidence="2">Belongs to the CDP-glycerol glycerophosphotransferase family.</text>
</comment>
<protein>
    <recommendedName>
        <fullName evidence="9">CDP-glycerol glycerophosphotransferase, TagB/SpsB family</fullName>
    </recommendedName>
</protein>
<dbReference type="Proteomes" id="UP000654670">
    <property type="component" value="Unassembled WGS sequence"/>
</dbReference>